<gene>
    <name evidence="2" type="ORF">FRUB_10248</name>
</gene>
<sequence>MDTPPPRPTPTLSEHQQQLVLDFYRRYPEPLAILKMLAPKVAAMVYAPHWHFRRDEVNAAVLQAVCEAAATWQPGWGETVDTYAAKFIRGAIVELVRFYDRTGKQFVETKDDDDGWEGLADQRASGEAELDAAGEMVQLREAVRYLPEPHRTVVKLRAGIGGDPASKKTTATIMGLTQGRVDQLMGEAVGMLREHMTDDGER</sequence>
<dbReference type="SUPFAM" id="SSF88659">
    <property type="entry name" value="Sigma3 and sigma4 domains of RNA polymerase sigma factors"/>
    <property type="match status" value="1"/>
</dbReference>
<proteinExistence type="predicted"/>
<dbReference type="Gene3D" id="1.20.140.160">
    <property type="match status" value="1"/>
</dbReference>
<dbReference type="GO" id="GO:0003700">
    <property type="term" value="F:DNA-binding transcription factor activity"/>
    <property type="evidence" value="ECO:0007669"/>
    <property type="project" value="InterPro"/>
</dbReference>
<keyword evidence="3" id="KW-1185">Reference proteome</keyword>
<evidence type="ECO:0000259" key="1">
    <source>
        <dbReference type="Pfam" id="PF04545"/>
    </source>
</evidence>
<dbReference type="RefSeq" id="WP_088260578.1">
    <property type="nucleotide sequence ID" value="NZ_NIDE01000020.1"/>
</dbReference>
<dbReference type="InterPro" id="IPR007630">
    <property type="entry name" value="RNA_pol_sigma70_r4"/>
</dbReference>
<comment type="caution">
    <text evidence="2">The sequence shown here is derived from an EMBL/GenBank/DDBJ whole genome shotgun (WGS) entry which is preliminary data.</text>
</comment>
<dbReference type="EMBL" id="NIDE01000020">
    <property type="protein sequence ID" value="OWK34277.1"/>
    <property type="molecule type" value="Genomic_DNA"/>
</dbReference>
<dbReference type="GO" id="GO:0006352">
    <property type="term" value="P:DNA-templated transcription initiation"/>
    <property type="evidence" value="ECO:0007669"/>
    <property type="project" value="InterPro"/>
</dbReference>
<dbReference type="Proteomes" id="UP000214646">
    <property type="component" value="Unassembled WGS sequence"/>
</dbReference>
<protein>
    <recommendedName>
        <fullName evidence="1">RNA polymerase sigma-70 region 4 domain-containing protein</fullName>
    </recommendedName>
</protein>
<dbReference type="Pfam" id="PF04545">
    <property type="entry name" value="Sigma70_r4"/>
    <property type="match status" value="1"/>
</dbReference>
<dbReference type="InterPro" id="IPR013324">
    <property type="entry name" value="RNA_pol_sigma_r3/r4-like"/>
</dbReference>
<accession>A0A225DDT0</accession>
<evidence type="ECO:0000313" key="3">
    <source>
        <dbReference type="Proteomes" id="UP000214646"/>
    </source>
</evidence>
<feature type="domain" description="RNA polymerase sigma-70 region 4" evidence="1">
    <location>
        <begin position="146"/>
        <end position="194"/>
    </location>
</feature>
<dbReference type="OrthoDB" id="9799825at2"/>
<evidence type="ECO:0000313" key="2">
    <source>
        <dbReference type="EMBL" id="OWK34277.1"/>
    </source>
</evidence>
<reference evidence="3" key="1">
    <citation type="submission" date="2017-06" db="EMBL/GenBank/DDBJ databases">
        <title>Genome analysis of Fimbriiglobus ruber SP5, the first member of the order Planctomycetales with confirmed chitinolytic capability.</title>
        <authorList>
            <person name="Ravin N.V."/>
            <person name="Rakitin A.L."/>
            <person name="Ivanova A.A."/>
            <person name="Beletsky A.V."/>
            <person name="Kulichevskaya I.S."/>
            <person name="Mardanov A.V."/>
            <person name="Dedysh S.N."/>
        </authorList>
    </citation>
    <scope>NUCLEOTIDE SEQUENCE [LARGE SCALE GENOMIC DNA]</scope>
    <source>
        <strain evidence="3">SP5</strain>
    </source>
</reference>
<organism evidence="2 3">
    <name type="scientific">Fimbriiglobus ruber</name>
    <dbReference type="NCBI Taxonomy" id="1908690"/>
    <lineage>
        <taxon>Bacteria</taxon>
        <taxon>Pseudomonadati</taxon>
        <taxon>Planctomycetota</taxon>
        <taxon>Planctomycetia</taxon>
        <taxon>Gemmatales</taxon>
        <taxon>Gemmataceae</taxon>
        <taxon>Fimbriiglobus</taxon>
    </lineage>
</organism>
<name>A0A225DDT0_9BACT</name>
<dbReference type="AlphaFoldDB" id="A0A225DDT0"/>